<evidence type="ECO:0000256" key="1">
    <source>
        <dbReference type="ARBA" id="ARBA00022734"/>
    </source>
</evidence>
<feature type="signal peptide" evidence="3">
    <location>
        <begin position="1"/>
        <end position="16"/>
    </location>
</feature>
<evidence type="ECO:0000313" key="4">
    <source>
        <dbReference type="Ensembl" id="ENSXETP00000063238"/>
    </source>
</evidence>
<dbReference type="GO" id="GO:0030246">
    <property type="term" value="F:carbohydrate binding"/>
    <property type="evidence" value="ECO:0007669"/>
    <property type="project" value="UniProtKB-KW"/>
</dbReference>
<sequence>MLRFICLSLLGAIVSAGHSCTPFLASLVQLDAGDGMVLGVSESGHVFNWTGNDFLLVPGQQLAHVTVGPAGIWGVGKDNVVYKLLGNQWKTITGGTLIQADAGGAIFLVGVNTNNKTVCLNNGFTTSRCMAVSFSTMEGSFIYYSCGLLGCWAVSSDPINNVFYRENVDQTACQGSSWVRVDGNMTRIEVGTDGTVFAVDSEGYLYRRYGISRDNPTGTTWDVQNYPLYINHATYDSGTLWFVAENGVVLKCQVPGSGLV</sequence>
<dbReference type="AlphaFoldDB" id="A0A6I8PVB8"/>
<dbReference type="InterPro" id="IPR006624">
    <property type="entry name" value="Beta-propeller_rpt_TECPR"/>
</dbReference>
<keyword evidence="1" id="KW-0430">Lectin</keyword>
<dbReference type="Ensembl" id="ENSXETT00000064717">
    <property type="protein sequence ID" value="ENSXETP00000063238"/>
    <property type="gene ID" value="ENSXETG00000031278"/>
</dbReference>
<gene>
    <name evidence="4" type="primary">XB5932119</name>
</gene>
<dbReference type="Pfam" id="PF19193">
    <property type="entry name" value="Tectonin"/>
    <property type="match status" value="1"/>
</dbReference>
<evidence type="ECO:0000256" key="2">
    <source>
        <dbReference type="ARBA" id="ARBA00038331"/>
    </source>
</evidence>
<comment type="similarity">
    <text evidence="2">Belongs to the tectonin family.</text>
</comment>
<dbReference type="InterPro" id="IPR051513">
    <property type="entry name" value="Tectonin_beta-prop"/>
</dbReference>
<reference evidence="4" key="2">
    <citation type="submission" date="2020-05" db="UniProtKB">
        <authorList>
            <consortium name="Ensembl"/>
        </authorList>
    </citation>
    <scope>IDENTIFICATION</scope>
</reference>
<dbReference type="SMART" id="SM00706">
    <property type="entry name" value="TECPR"/>
    <property type="match status" value="4"/>
</dbReference>
<dbReference type="GeneTree" id="ENSGT00510000047886"/>
<feature type="chain" id="PRO_5026231152" evidence="3">
    <location>
        <begin position="17"/>
        <end position="260"/>
    </location>
</feature>
<dbReference type="Bgee" id="ENSXETG00000031278">
    <property type="expression patterns" value="Expressed in neurula embryo and 6 other cell types or tissues"/>
</dbReference>
<proteinExistence type="inferred from homology"/>
<accession>A0A6I8PVB8</accession>
<dbReference type="PANTHER" id="PTHR23250:SF3">
    <property type="entry name" value="FISH-EGG LECTIN-LIKE ISOFORM X1-RELATED"/>
    <property type="match status" value="1"/>
</dbReference>
<evidence type="ECO:0000256" key="3">
    <source>
        <dbReference type="SAM" id="SignalP"/>
    </source>
</evidence>
<protein>
    <submittedName>
        <fullName evidence="4">Fish-egg lectin-like</fullName>
    </submittedName>
</protein>
<organism evidence="4">
    <name type="scientific">Xenopus tropicalis</name>
    <name type="common">Western clawed frog</name>
    <name type="synonym">Silurana tropicalis</name>
    <dbReference type="NCBI Taxonomy" id="8364"/>
    <lineage>
        <taxon>Eukaryota</taxon>
        <taxon>Metazoa</taxon>
        <taxon>Chordata</taxon>
        <taxon>Craniata</taxon>
        <taxon>Vertebrata</taxon>
        <taxon>Euteleostomi</taxon>
        <taxon>Amphibia</taxon>
        <taxon>Batrachia</taxon>
        <taxon>Anura</taxon>
        <taxon>Pipoidea</taxon>
        <taxon>Pipidae</taxon>
        <taxon>Xenopodinae</taxon>
        <taxon>Xenopus</taxon>
        <taxon>Silurana</taxon>
    </lineage>
</organism>
<name>A0A6I8PVB8_XENTR</name>
<keyword evidence="3" id="KW-0732">Signal</keyword>
<reference evidence="4" key="1">
    <citation type="journal article" date="2010" name="Science">
        <title>The genome of the Western clawed frog Xenopus tropicalis.</title>
        <authorList>
            <person name="Hellsten U."/>
            <person name="Harland R.M."/>
            <person name="Gilchrist M.J."/>
            <person name="Hendrix D."/>
            <person name="Jurka J."/>
            <person name="Kapitonov V."/>
            <person name="Ovcharenko I."/>
            <person name="Putnam N.H."/>
            <person name="Shu S."/>
            <person name="Taher L."/>
            <person name="Blitz I.L."/>
            <person name="Blumberg B."/>
            <person name="Dichmann D.S."/>
            <person name="Dubchak I."/>
            <person name="Amaya E."/>
            <person name="Detter J.C."/>
            <person name="Fletcher R."/>
            <person name="Gerhard D.S."/>
            <person name="Goodstein D."/>
            <person name="Graves T."/>
            <person name="Grigoriev I.V."/>
            <person name="Grimwood J."/>
            <person name="Kawashima T."/>
            <person name="Lindquist E."/>
            <person name="Lucas S.M."/>
            <person name="Mead P.E."/>
            <person name="Mitros T."/>
            <person name="Ogino H."/>
            <person name="Ohta Y."/>
            <person name="Poliakov A.V."/>
            <person name="Pollet N."/>
            <person name="Robert J."/>
            <person name="Salamov A."/>
            <person name="Sater A.K."/>
            <person name="Schmutz J."/>
            <person name="Terry A."/>
            <person name="Vize P.D."/>
            <person name="Warren W.C."/>
            <person name="Wells D."/>
            <person name="Wills A."/>
            <person name="Wilson R.K."/>
            <person name="Zimmerman L.B."/>
            <person name="Zorn A.M."/>
            <person name="Grainger R."/>
            <person name="Grammer T."/>
            <person name="Khokha M.K."/>
            <person name="Richardson P.M."/>
            <person name="Rokhsar D.S."/>
        </authorList>
    </citation>
    <scope>NUCLEOTIDE SEQUENCE [LARGE SCALE GENOMIC DNA]</scope>
    <source>
        <strain evidence="4">Nigerian</strain>
    </source>
</reference>
<dbReference type="PANTHER" id="PTHR23250">
    <property type="entry name" value="DYSFERLIN-RELATED"/>
    <property type="match status" value="1"/>
</dbReference>